<organism evidence="8 9">
    <name type="scientific">Enterococcus larvae</name>
    <dbReference type="NCBI Taxonomy" id="2794352"/>
    <lineage>
        <taxon>Bacteria</taxon>
        <taxon>Bacillati</taxon>
        <taxon>Bacillota</taxon>
        <taxon>Bacilli</taxon>
        <taxon>Lactobacillales</taxon>
        <taxon>Enterococcaceae</taxon>
        <taxon>Enterococcus</taxon>
    </lineage>
</organism>
<dbReference type="Gene3D" id="1.10.530.40">
    <property type="match status" value="1"/>
</dbReference>
<evidence type="ECO:0000313" key="9">
    <source>
        <dbReference type="Proteomes" id="UP000673375"/>
    </source>
</evidence>
<dbReference type="RefSeq" id="WP_209557558.1">
    <property type="nucleotide sequence ID" value="NZ_JAEDXU010000005.1"/>
</dbReference>
<evidence type="ECO:0000256" key="2">
    <source>
        <dbReference type="ARBA" id="ARBA00022529"/>
    </source>
</evidence>
<comment type="caution">
    <text evidence="8">The sequence shown here is derived from an EMBL/GenBank/DDBJ whole genome shotgun (WGS) entry which is preliminary data.</text>
</comment>
<name>A0ABS4CJF7_9ENTE</name>
<evidence type="ECO:0000256" key="4">
    <source>
        <dbReference type="ARBA" id="ARBA00022801"/>
    </source>
</evidence>
<comment type="similarity">
    <text evidence="7">Belongs to the glycosyl hydrolase 24 family.</text>
</comment>
<protein>
    <recommendedName>
        <fullName evidence="7">Lysozyme</fullName>
        <ecNumber evidence="7">3.2.1.17</ecNumber>
    </recommendedName>
</protein>
<reference evidence="8 9" key="1">
    <citation type="submission" date="2020-12" db="EMBL/GenBank/DDBJ databases">
        <title>Vagococcus allomyrinae sp. nov. and Enterococcus lavae sp. nov., isolated from the larvae of Allomyrina dichotoma.</title>
        <authorList>
            <person name="Lee S.D."/>
        </authorList>
    </citation>
    <scope>NUCLEOTIDE SEQUENCE [LARGE SCALE GENOMIC DNA]</scope>
    <source>
        <strain evidence="8 9">BWM-S5</strain>
    </source>
</reference>
<proteinExistence type="inferred from homology"/>
<dbReference type="HAMAP" id="MF_04110">
    <property type="entry name" value="ENDOLYSIN_T4"/>
    <property type="match status" value="1"/>
</dbReference>
<dbReference type="CDD" id="cd00737">
    <property type="entry name" value="lyz_endolysin_autolysin"/>
    <property type="match status" value="1"/>
</dbReference>
<gene>
    <name evidence="8" type="ORF">I6N96_10820</name>
</gene>
<dbReference type="SUPFAM" id="SSF53955">
    <property type="entry name" value="Lysozyme-like"/>
    <property type="match status" value="1"/>
</dbReference>
<keyword evidence="9" id="KW-1185">Reference proteome</keyword>
<keyword evidence="2 7" id="KW-0929">Antimicrobial</keyword>
<dbReference type="Pfam" id="PF00959">
    <property type="entry name" value="Phage_lysozyme"/>
    <property type="match status" value="1"/>
</dbReference>
<dbReference type="EMBL" id="JAEDXU010000005">
    <property type="protein sequence ID" value="MBP1046758.1"/>
    <property type="molecule type" value="Genomic_DNA"/>
</dbReference>
<evidence type="ECO:0000256" key="6">
    <source>
        <dbReference type="ARBA" id="ARBA00023295"/>
    </source>
</evidence>
<keyword evidence="4 7" id="KW-0378">Hydrolase</keyword>
<dbReference type="InterPro" id="IPR034690">
    <property type="entry name" value="Endolysin_T4_type"/>
</dbReference>
<dbReference type="InterPro" id="IPR051018">
    <property type="entry name" value="Bacteriophage_GH24"/>
</dbReference>
<dbReference type="EC" id="3.2.1.17" evidence="7"/>
<comment type="catalytic activity">
    <reaction evidence="1 7">
        <text>Hydrolysis of (1-&gt;4)-beta-linkages between N-acetylmuramic acid and N-acetyl-D-glucosamine residues in a peptidoglycan and between N-acetyl-D-glucosamine residues in chitodextrins.</text>
        <dbReference type="EC" id="3.2.1.17"/>
    </reaction>
</comment>
<dbReference type="InterPro" id="IPR023347">
    <property type="entry name" value="Lysozyme_dom_sf"/>
</dbReference>
<keyword evidence="6 7" id="KW-0326">Glycosidase</keyword>
<evidence type="ECO:0000256" key="3">
    <source>
        <dbReference type="ARBA" id="ARBA00022638"/>
    </source>
</evidence>
<dbReference type="InterPro" id="IPR023346">
    <property type="entry name" value="Lysozyme-like_dom_sf"/>
</dbReference>
<dbReference type="PANTHER" id="PTHR38107:SF3">
    <property type="entry name" value="LYSOZYME RRRD-RELATED"/>
    <property type="match status" value="1"/>
</dbReference>
<keyword evidence="3 7" id="KW-0081">Bacteriolytic enzyme</keyword>
<evidence type="ECO:0000256" key="1">
    <source>
        <dbReference type="ARBA" id="ARBA00000632"/>
    </source>
</evidence>
<dbReference type="InterPro" id="IPR002196">
    <property type="entry name" value="Glyco_hydro_24"/>
</dbReference>
<dbReference type="InterPro" id="IPR033907">
    <property type="entry name" value="Endolysin_autolysin"/>
</dbReference>
<sequence length="386" mass="42611">MANENLKISQEGRNLIKKWEGLRLTAYQDSVGVWTIGYGHTSGVYAGMQITESQANVFLDEDIKSHASGIFKYVSVQLAQGQFDALVSFHFNLGAEILRGSQLLIYLNNREWQNAASEMKKYVYAGGQILQGLVNRRNDEAALFLKQVPSTETVAGNLDTFDIKAREIKIGGWHATSNSASGPHSYIFLLNAATGAELHREKITRLVRNDIAQAYPTIPNSKNSGFYLSIPVTDKLLGKQIRIMSRYAKEAGGNGQVSDFDYKPVKATLGRMNSGSLNGIKVEGNSVQLGGWHISNYGDNDTFRYLFLLDASTGQEVKRQTFVSVSRPDVAQAYPGQPFAGKSGFDVRIDTTGLKGRKVKVLARYATDSKGNKIIDDLYFDKVITL</sequence>
<evidence type="ECO:0000313" key="8">
    <source>
        <dbReference type="EMBL" id="MBP1046758.1"/>
    </source>
</evidence>
<dbReference type="PANTHER" id="PTHR38107">
    <property type="match status" value="1"/>
</dbReference>
<evidence type="ECO:0000256" key="5">
    <source>
        <dbReference type="ARBA" id="ARBA00023200"/>
    </source>
</evidence>
<dbReference type="Proteomes" id="UP000673375">
    <property type="component" value="Unassembled WGS sequence"/>
</dbReference>
<accession>A0ABS4CJF7</accession>
<evidence type="ECO:0000256" key="7">
    <source>
        <dbReference type="RuleBase" id="RU003788"/>
    </source>
</evidence>
<keyword evidence="5" id="KW-1035">Host cytoplasm</keyword>